<dbReference type="PANTHER" id="PTHR14464">
    <property type="entry name" value="EXONUCLEASE V"/>
    <property type="match status" value="1"/>
</dbReference>
<protein>
    <submittedName>
        <fullName evidence="2">Uncharacterized protein</fullName>
    </submittedName>
</protein>
<comment type="similarity">
    <text evidence="1">Belongs to the EXO5 family.</text>
</comment>
<sequence length="108" mass="13182">MYCIVRHIQIKVQWLSETKSFDHVDYSSLMRIGFAEGIWMELLMRPWMIWWVGYYRNTRGMLVPAHDQLLLRYECQKVHSLFGEDKFAYDHDWLKNQICSCLEFWLGE</sequence>
<accession>A0AAN9LSY7</accession>
<evidence type="ECO:0000313" key="3">
    <source>
        <dbReference type="Proteomes" id="UP001374584"/>
    </source>
</evidence>
<organism evidence="2 3">
    <name type="scientific">Phaseolus coccineus</name>
    <name type="common">Scarlet runner bean</name>
    <name type="synonym">Phaseolus multiflorus</name>
    <dbReference type="NCBI Taxonomy" id="3886"/>
    <lineage>
        <taxon>Eukaryota</taxon>
        <taxon>Viridiplantae</taxon>
        <taxon>Streptophyta</taxon>
        <taxon>Embryophyta</taxon>
        <taxon>Tracheophyta</taxon>
        <taxon>Spermatophyta</taxon>
        <taxon>Magnoliopsida</taxon>
        <taxon>eudicotyledons</taxon>
        <taxon>Gunneridae</taxon>
        <taxon>Pentapetalae</taxon>
        <taxon>rosids</taxon>
        <taxon>fabids</taxon>
        <taxon>Fabales</taxon>
        <taxon>Fabaceae</taxon>
        <taxon>Papilionoideae</taxon>
        <taxon>50 kb inversion clade</taxon>
        <taxon>NPAAA clade</taxon>
        <taxon>indigoferoid/millettioid clade</taxon>
        <taxon>Phaseoleae</taxon>
        <taxon>Phaseolus</taxon>
    </lineage>
</organism>
<dbReference type="GO" id="GO:0005634">
    <property type="term" value="C:nucleus"/>
    <property type="evidence" value="ECO:0007669"/>
    <property type="project" value="TreeGrafter"/>
</dbReference>
<evidence type="ECO:0000313" key="2">
    <source>
        <dbReference type="EMBL" id="KAK7341790.1"/>
    </source>
</evidence>
<dbReference type="PANTHER" id="PTHR14464:SF4">
    <property type="entry name" value="EXONUCLEASE V"/>
    <property type="match status" value="1"/>
</dbReference>
<dbReference type="InterPro" id="IPR019190">
    <property type="entry name" value="EXOV"/>
</dbReference>
<dbReference type="GO" id="GO:0036297">
    <property type="term" value="P:interstrand cross-link repair"/>
    <property type="evidence" value="ECO:0007669"/>
    <property type="project" value="TreeGrafter"/>
</dbReference>
<dbReference type="AlphaFoldDB" id="A0AAN9LSY7"/>
<comment type="caution">
    <text evidence="2">The sequence shown here is derived from an EMBL/GenBank/DDBJ whole genome shotgun (WGS) entry which is preliminary data.</text>
</comment>
<keyword evidence="3" id="KW-1185">Reference proteome</keyword>
<proteinExistence type="inferred from homology"/>
<name>A0AAN9LSY7_PHACN</name>
<dbReference type="GO" id="GO:0045145">
    <property type="term" value="F:single-stranded DNA 5'-3' DNA exonuclease activity"/>
    <property type="evidence" value="ECO:0007669"/>
    <property type="project" value="InterPro"/>
</dbReference>
<evidence type="ECO:0000256" key="1">
    <source>
        <dbReference type="ARBA" id="ARBA00009797"/>
    </source>
</evidence>
<gene>
    <name evidence="2" type="ORF">VNO80_24729</name>
</gene>
<dbReference type="Proteomes" id="UP001374584">
    <property type="component" value="Unassembled WGS sequence"/>
</dbReference>
<reference evidence="2 3" key="1">
    <citation type="submission" date="2024-01" db="EMBL/GenBank/DDBJ databases">
        <title>The genomes of 5 underutilized Papilionoideae crops provide insights into root nodulation and disease resistanc.</title>
        <authorList>
            <person name="Jiang F."/>
        </authorList>
    </citation>
    <scope>NUCLEOTIDE SEQUENCE [LARGE SCALE GENOMIC DNA]</scope>
    <source>
        <strain evidence="2">JINMINGXINNONG_FW02</strain>
        <tissue evidence="2">Leaves</tissue>
    </source>
</reference>
<dbReference type="EMBL" id="JAYMYR010000009">
    <property type="protein sequence ID" value="KAK7341790.1"/>
    <property type="molecule type" value="Genomic_DNA"/>
</dbReference>